<gene>
    <name evidence="2" type="ORF">GCM10010468_09890</name>
</gene>
<feature type="transmembrane region" description="Helical" evidence="1">
    <location>
        <begin position="12"/>
        <end position="28"/>
    </location>
</feature>
<keyword evidence="1" id="KW-0812">Transmembrane</keyword>
<comment type="caution">
    <text evidence="2">The sequence shown here is derived from an EMBL/GenBank/DDBJ whole genome shotgun (WGS) entry which is preliminary data.</text>
</comment>
<dbReference type="RefSeq" id="WP_344822582.1">
    <property type="nucleotide sequence ID" value="NZ_BAAAUV010000002.1"/>
</dbReference>
<feature type="transmembrane region" description="Helical" evidence="1">
    <location>
        <begin position="40"/>
        <end position="61"/>
    </location>
</feature>
<proteinExistence type="predicted"/>
<keyword evidence="1" id="KW-0472">Membrane</keyword>
<sequence length="63" mass="7239">MARYGYHRRGIGLIGLIYIIIGIFVAWDRGYINEDLVRRVASALLAIFLWFLILLGVDLHIHA</sequence>
<protein>
    <submittedName>
        <fullName evidence="2">Uncharacterized protein</fullName>
    </submittedName>
</protein>
<name>A0ABP6Q007_9ACTN</name>
<keyword evidence="1" id="KW-1133">Transmembrane helix</keyword>
<evidence type="ECO:0000313" key="2">
    <source>
        <dbReference type="EMBL" id="GAA3198295.1"/>
    </source>
</evidence>
<reference evidence="3" key="1">
    <citation type="journal article" date="2019" name="Int. J. Syst. Evol. Microbiol.">
        <title>The Global Catalogue of Microorganisms (GCM) 10K type strain sequencing project: providing services to taxonomists for standard genome sequencing and annotation.</title>
        <authorList>
            <consortium name="The Broad Institute Genomics Platform"/>
            <consortium name="The Broad Institute Genome Sequencing Center for Infectious Disease"/>
            <person name="Wu L."/>
            <person name="Ma J."/>
        </authorList>
    </citation>
    <scope>NUCLEOTIDE SEQUENCE [LARGE SCALE GENOMIC DNA]</scope>
    <source>
        <strain evidence="3">JCM 9377</strain>
    </source>
</reference>
<accession>A0ABP6Q007</accession>
<dbReference type="EMBL" id="BAAAUV010000002">
    <property type="protein sequence ID" value="GAA3198295.1"/>
    <property type="molecule type" value="Genomic_DNA"/>
</dbReference>
<keyword evidence="3" id="KW-1185">Reference proteome</keyword>
<evidence type="ECO:0000313" key="3">
    <source>
        <dbReference type="Proteomes" id="UP001501237"/>
    </source>
</evidence>
<organism evidence="2 3">
    <name type="scientific">Actinocorallia longicatena</name>
    <dbReference type="NCBI Taxonomy" id="111803"/>
    <lineage>
        <taxon>Bacteria</taxon>
        <taxon>Bacillati</taxon>
        <taxon>Actinomycetota</taxon>
        <taxon>Actinomycetes</taxon>
        <taxon>Streptosporangiales</taxon>
        <taxon>Thermomonosporaceae</taxon>
        <taxon>Actinocorallia</taxon>
    </lineage>
</organism>
<dbReference type="Proteomes" id="UP001501237">
    <property type="component" value="Unassembled WGS sequence"/>
</dbReference>
<evidence type="ECO:0000256" key="1">
    <source>
        <dbReference type="SAM" id="Phobius"/>
    </source>
</evidence>